<gene>
    <name evidence="1" type="ORF">ACGLYG10_1775</name>
</gene>
<organism evidence="1 2">
    <name type="scientific">Actinomyces glycerinitolerans</name>
    <dbReference type="NCBI Taxonomy" id="1892869"/>
    <lineage>
        <taxon>Bacteria</taxon>
        <taxon>Bacillati</taxon>
        <taxon>Actinomycetota</taxon>
        <taxon>Actinomycetes</taxon>
        <taxon>Actinomycetales</taxon>
        <taxon>Actinomycetaceae</taxon>
        <taxon>Actinomyces</taxon>
    </lineage>
</organism>
<dbReference type="OrthoDB" id="9879667at2"/>
<name>A0A1M4S002_9ACTO</name>
<dbReference type="AlphaFoldDB" id="A0A1M4S002"/>
<evidence type="ECO:0008006" key="3">
    <source>
        <dbReference type="Google" id="ProtNLM"/>
    </source>
</evidence>
<dbReference type="STRING" id="1892869.ACGLYG10_1775"/>
<sequence>MHTPEEIIIPGSRAIGYRRIIPDDSIASISRCCQQYSLNNIGLYYDLPDETAGIDRALHVAASPANNIRYLITPTIDHPTGGSQERYHRLIGALAATGLGLIITKPEPTLITVRSNT</sequence>
<accession>A0A1M4S002</accession>
<evidence type="ECO:0000313" key="2">
    <source>
        <dbReference type="Proteomes" id="UP000184291"/>
    </source>
</evidence>
<reference evidence="2" key="1">
    <citation type="submission" date="2016-09" db="EMBL/GenBank/DDBJ databases">
        <authorList>
            <person name="Strepis N."/>
        </authorList>
    </citation>
    <scope>NUCLEOTIDE SEQUENCE [LARGE SCALE GENOMIC DNA]</scope>
</reference>
<dbReference type="Proteomes" id="UP000184291">
    <property type="component" value="Unassembled WGS sequence"/>
</dbReference>
<protein>
    <recommendedName>
        <fullName evidence="3">Resolvase/invertase-type recombinase catalytic domain-containing protein</fullName>
    </recommendedName>
</protein>
<evidence type="ECO:0000313" key="1">
    <source>
        <dbReference type="EMBL" id="SHE25554.1"/>
    </source>
</evidence>
<keyword evidence="2" id="KW-1185">Reference proteome</keyword>
<dbReference type="RefSeq" id="WP_073330694.1">
    <property type="nucleotide sequence ID" value="NZ_FQTT01000011.1"/>
</dbReference>
<proteinExistence type="predicted"/>
<dbReference type="EMBL" id="FQTT01000011">
    <property type="protein sequence ID" value="SHE25554.1"/>
    <property type="molecule type" value="Genomic_DNA"/>
</dbReference>